<name>K1QYG0_MAGGI</name>
<sequence length="82" mass="9428">MSPFDNRIHHLLNNGQIFSRDVRGDDQDFWSPSATLLIFHQTEGVLYSSLVKASQKPLVKLVRTAGIASPRDHCVRYRRYSL</sequence>
<gene>
    <name evidence="1" type="ORF">CGI_10017049</name>
</gene>
<protein>
    <submittedName>
        <fullName evidence="1">Uncharacterized protein</fullName>
    </submittedName>
</protein>
<dbReference type="HOGENOM" id="CLU_2560524_0_0_1"/>
<dbReference type="EMBL" id="JH818262">
    <property type="protein sequence ID" value="EKC36199.1"/>
    <property type="molecule type" value="Genomic_DNA"/>
</dbReference>
<evidence type="ECO:0000313" key="1">
    <source>
        <dbReference type="EMBL" id="EKC36199.1"/>
    </source>
</evidence>
<reference evidence="1" key="1">
    <citation type="journal article" date="2012" name="Nature">
        <title>The oyster genome reveals stress adaptation and complexity of shell formation.</title>
        <authorList>
            <person name="Zhang G."/>
            <person name="Fang X."/>
            <person name="Guo X."/>
            <person name="Li L."/>
            <person name="Luo R."/>
            <person name="Xu F."/>
            <person name="Yang P."/>
            <person name="Zhang L."/>
            <person name="Wang X."/>
            <person name="Qi H."/>
            <person name="Xiong Z."/>
            <person name="Que H."/>
            <person name="Xie Y."/>
            <person name="Holland P.W."/>
            <person name="Paps J."/>
            <person name="Zhu Y."/>
            <person name="Wu F."/>
            <person name="Chen Y."/>
            <person name="Wang J."/>
            <person name="Peng C."/>
            <person name="Meng J."/>
            <person name="Yang L."/>
            <person name="Liu J."/>
            <person name="Wen B."/>
            <person name="Zhang N."/>
            <person name="Huang Z."/>
            <person name="Zhu Q."/>
            <person name="Feng Y."/>
            <person name="Mount A."/>
            <person name="Hedgecock D."/>
            <person name="Xu Z."/>
            <person name="Liu Y."/>
            <person name="Domazet-Loso T."/>
            <person name="Du Y."/>
            <person name="Sun X."/>
            <person name="Zhang S."/>
            <person name="Liu B."/>
            <person name="Cheng P."/>
            <person name="Jiang X."/>
            <person name="Li J."/>
            <person name="Fan D."/>
            <person name="Wang W."/>
            <person name="Fu W."/>
            <person name="Wang T."/>
            <person name="Wang B."/>
            <person name="Zhang J."/>
            <person name="Peng Z."/>
            <person name="Li Y."/>
            <person name="Li N."/>
            <person name="Wang J."/>
            <person name="Chen M."/>
            <person name="He Y."/>
            <person name="Tan F."/>
            <person name="Song X."/>
            <person name="Zheng Q."/>
            <person name="Huang R."/>
            <person name="Yang H."/>
            <person name="Du X."/>
            <person name="Chen L."/>
            <person name="Yang M."/>
            <person name="Gaffney P.M."/>
            <person name="Wang S."/>
            <person name="Luo L."/>
            <person name="She Z."/>
            <person name="Ming Y."/>
            <person name="Huang W."/>
            <person name="Zhang S."/>
            <person name="Huang B."/>
            <person name="Zhang Y."/>
            <person name="Qu T."/>
            <person name="Ni P."/>
            <person name="Miao G."/>
            <person name="Wang J."/>
            <person name="Wang Q."/>
            <person name="Steinberg C.E."/>
            <person name="Wang H."/>
            <person name="Li N."/>
            <person name="Qian L."/>
            <person name="Zhang G."/>
            <person name="Li Y."/>
            <person name="Yang H."/>
            <person name="Liu X."/>
            <person name="Wang J."/>
            <person name="Yin Y."/>
            <person name="Wang J."/>
        </authorList>
    </citation>
    <scope>NUCLEOTIDE SEQUENCE [LARGE SCALE GENOMIC DNA]</scope>
    <source>
        <strain evidence="1">05x7-T-G4-1.051#20</strain>
    </source>
</reference>
<proteinExistence type="predicted"/>
<accession>K1QYG0</accession>
<organism evidence="1">
    <name type="scientific">Magallana gigas</name>
    <name type="common">Pacific oyster</name>
    <name type="synonym">Crassostrea gigas</name>
    <dbReference type="NCBI Taxonomy" id="29159"/>
    <lineage>
        <taxon>Eukaryota</taxon>
        <taxon>Metazoa</taxon>
        <taxon>Spiralia</taxon>
        <taxon>Lophotrochozoa</taxon>
        <taxon>Mollusca</taxon>
        <taxon>Bivalvia</taxon>
        <taxon>Autobranchia</taxon>
        <taxon>Pteriomorphia</taxon>
        <taxon>Ostreida</taxon>
        <taxon>Ostreoidea</taxon>
        <taxon>Ostreidae</taxon>
        <taxon>Magallana</taxon>
    </lineage>
</organism>
<dbReference type="AlphaFoldDB" id="K1QYG0"/>
<dbReference type="InParanoid" id="K1QYG0"/>